<evidence type="ECO:0000256" key="2">
    <source>
        <dbReference type="SAM" id="SignalP"/>
    </source>
</evidence>
<proteinExistence type="predicted"/>
<organism evidence="3 4">
    <name type="scientific">Chelatococcus reniformis</name>
    <dbReference type="NCBI Taxonomy" id="1494448"/>
    <lineage>
        <taxon>Bacteria</taxon>
        <taxon>Pseudomonadati</taxon>
        <taxon>Pseudomonadota</taxon>
        <taxon>Alphaproteobacteria</taxon>
        <taxon>Hyphomicrobiales</taxon>
        <taxon>Chelatococcaceae</taxon>
        <taxon>Chelatococcus</taxon>
    </lineage>
</organism>
<dbReference type="Proteomes" id="UP000637002">
    <property type="component" value="Unassembled WGS sequence"/>
</dbReference>
<dbReference type="RefSeq" id="WP_188610865.1">
    <property type="nucleotide sequence ID" value="NZ_BMGG01000007.1"/>
</dbReference>
<gene>
    <name evidence="3" type="ORF">GCM10010994_39190</name>
</gene>
<evidence type="ECO:0008006" key="5">
    <source>
        <dbReference type="Google" id="ProtNLM"/>
    </source>
</evidence>
<keyword evidence="4" id="KW-1185">Reference proteome</keyword>
<feature type="compositionally biased region" description="Low complexity" evidence="1">
    <location>
        <begin position="21"/>
        <end position="37"/>
    </location>
</feature>
<feature type="signal peptide" evidence="2">
    <location>
        <begin position="1"/>
        <end position="20"/>
    </location>
</feature>
<feature type="region of interest" description="Disordered" evidence="1">
    <location>
        <begin position="21"/>
        <end position="42"/>
    </location>
</feature>
<accession>A0A916UN78</accession>
<name>A0A916UN78_9HYPH</name>
<comment type="caution">
    <text evidence="3">The sequence shown here is derived from an EMBL/GenBank/DDBJ whole genome shotgun (WGS) entry which is preliminary data.</text>
</comment>
<reference evidence="3" key="2">
    <citation type="submission" date="2020-09" db="EMBL/GenBank/DDBJ databases">
        <authorList>
            <person name="Sun Q."/>
            <person name="Zhou Y."/>
        </authorList>
    </citation>
    <scope>NUCLEOTIDE SEQUENCE</scope>
    <source>
        <strain evidence="3">CGMCC 1.12919</strain>
    </source>
</reference>
<protein>
    <recommendedName>
        <fullName evidence="5">Kazal-like domain-containing protein</fullName>
    </recommendedName>
</protein>
<sequence>MGIKVIAAAATLALAAQVAAAEPAPGRQRQPDAAAAHRQARAGGEICPRICPRDTTPCDPISFKIADGRCNPMAVTGP</sequence>
<reference evidence="3" key="1">
    <citation type="journal article" date="2014" name="Int. J. Syst. Evol. Microbiol.">
        <title>Complete genome sequence of Corynebacterium casei LMG S-19264T (=DSM 44701T), isolated from a smear-ripened cheese.</title>
        <authorList>
            <consortium name="US DOE Joint Genome Institute (JGI-PGF)"/>
            <person name="Walter F."/>
            <person name="Albersmeier A."/>
            <person name="Kalinowski J."/>
            <person name="Ruckert C."/>
        </authorList>
    </citation>
    <scope>NUCLEOTIDE SEQUENCE</scope>
    <source>
        <strain evidence="3">CGMCC 1.12919</strain>
    </source>
</reference>
<dbReference type="EMBL" id="BMGG01000007">
    <property type="protein sequence ID" value="GGC77048.1"/>
    <property type="molecule type" value="Genomic_DNA"/>
</dbReference>
<keyword evidence="2" id="KW-0732">Signal</keyword>
<evidence type="ECO:0000313" key="3">
    <source>
        <dbReference type="EMBL" id="GGC77048.1"/>
    </source>
</evidence>
<feature type="chain" id="PRO_5037391072" description="Kazal-like domain-containing protein" evidence="2">
    <location>
        <begin position="21"/>
        <end position="78"/>
    </location>
</feature>
<dbReference type="AlphaFoldDB" id="A0A916UN78"/>
<evidence type="ECO:0000313" key="4">
    <source>
        <dbReference type="Proteomes" id="UP000637002"/>
    </source>
</evidence>
<evidence type="ECO:0000256" key="1">
    <source>
        <dbReference type="SAM" id="MobiDB-lite"/>
    </source>
</evidence>